<feature type="binding site" evidence="6">
    <location>
        <position position="275"/>
    </location>
    <ligand>
        <name>Zn(2+)</name>
        <dbReference type="ChEBI" id="CHEBI:29105"/>
    </ligand>
</feature>
<name>A0A8H6SI62_9AGAR</name>
<dbReference type="EMBL" id="JACAZF010000007">
    <property type="protein sequence ID" value="KAF7298797.1"/>
    <property type="molecule type" value="Genomic_DNA"/>
</dbReference>
<dbReference type="AlphaFoldDB" id="A0A8H6SI62"/>
<dbReference type="PANTHER" id="PTHR20855">
    <property type="entry name" value="ADIPOR/PROGESTIN RECEPTOR-RELATED"/>
    <property type="match status" value="1"/>
</dbReference>
<evidence type="ECO:0000256" key="6">
    <source>
        <dbReference type="PIRSR" id="PIRSR604254-1"/>
    </source>
</evidence>
<feature type="transmembrane region" description="Helical" evidence="7">
    <location>
        <begin position="237"/>
        <end position="256"/>
    </location>
</feature>
<sequence length="314" mass="34749">MRLRRNSGSTPGPVHKLRSSTTTITFHELPAWAQDNEWIVGGYRRIQNRWTGCMISVFGYLHNETGKKSDNALVNIHTHLAGALLFVYFLATFQEVHLKQYPTTWMDSLMLGIFLASAIFCLSISATFHTAACHSKEVSAQCLALDYSGIVFLTVGSFYPAVHFGFFCYPRVKAFYLLLLTAIGMGAAYIVLNPQYSRPTHRGARTAVFIGLGLSGVIPALHGVLHEGLYSILVEHGVRWILLSGALYIGGGLLYANRIPERWAPGRFDYFFASHQIFHVCVVLAVCSHYNGVLTGLRHSYSDPDVCANAVSAI</sequence>
<protein>
    <submittedName>
        <fullName evidence="8">Hemolysin-III channel protein Izh2</fullName>
    </submittedName>
</protein>
<feature type="transmembrane region" description="Helical" evidence="7">
    <location>
        <begin position="174"/>
        <end position="192"/>
    </location>
</feature>
<evidence type="ECO:0000256" key="5">
    <source>
        <dbReference type="ARBA" id="ARBA00023136"/>
    </source>
</evidence>
<evidence type="ECO:0000256" key="2">
    <source>
        <dbReference type="ARBA" id="ARBA00007018"/>
    </source>
</evidence>
<proteinExistence type="inferred from homology"/>
<dbReference type="InterPro" id="IPR004254">
    <property type="entry name" value="AdipoR/HlyIII-related"/>
</dbReference>
<dbReference type="Pfam" id="PF03006">
    <property type="entry name" value="HlyIII"/>
    <property type="match status" value="1"/>
</dbReference>
<feature type="transmembrane region" description="Helical" evidence="7">
    <location>
        <begin position="72"/>
        <end position="91"/>
    </location>
</feature>
<feature type="transmembrane region" description="Helical" evidence="7">
    <location>
        <begin position="268"/>
        <end position="291"/>
    </location>
</feature>
<dbReference type="GO" id="GO:0006882">
    <property type="term" value="P:intracellular zinc ion homeostasis"/>
    <property type="evidence" value="ECO:0007669"/>
    <property type="project" value="TreeGrafter"/>
</dbReference>
<comment type="caution">
    <text evidence="8">The sequence shown here is derived from an EMBL/GenBank/DDBJ whole genome shotgun (WGS) entry which is preliminary data.</text>
</comment>
<organism evidence="8 9">
    <name type="scientific">Mycena indigotica</name>
    <dbReference type="NCBI Taxonomy" id="2126181"/>
    <lineage>
        <taxon>Eukaryota</taxon>
        <taxon>Fungi</taxon>
        <taxon>Dikarya</taxon>
        <taxon>Basidiomycota</taxon>
        <taxon>Agaricomycotina</taxon>
        <taxon>Agaricomycetes</taxon>
        <taxon>Agaricomycetidae</taxon>
        <taxon>Agaricales</taxon>
        <taxon>Marasmiineae</taxon>
        <taxon>Mycenaceae</taxon>
        <taxon>Mycena</taxon>
    </lineage>
</organism>
<feature type="transmembrane region" description="Helical" evidence="7">
    <location>
        <begin position="111"/>
        <end position="132"/>
    </location>
</feature>
<dbReference type="GO" id="GO:0046872">
    <property type="term" value="F:metal ion binding"/>
    <property type="evidence" value="ECO:0007669"/>
    <property type="project" value="UniProtKB-KW"/>
</dbReference>
<dbReference type="GO" id="GO:0016020">
    <property type="term" value="C:membrane"/>
    <property type="evidence" value="ECO:0007669"/>
    <property type="project" value="UniProtKB-SubCell"/>
</dbReference>
<reference evidence="8" key="1">
    <citation type="submission" date="2020-05" db="EMBL/GenBank/DDBJ databases">
        <title>Mycena genomes resolve the evolution of fungal bioluminescence.</title>
        <authorList>
            <person name="Tsai I.J."/>
        </authorList>
    </citation>
    <scope>NUCLEOTIDE SEQUENCE</scope>
    <source>
        <strain evidence="8">171206Taipei</strain>
    </source>
</reference>
<evidence type="ECO:0000256" key="4">
    <source>
        <dbReference type="ARBA" id="ARBA00022989"/>
    </source>
</evidence>
<gene>
    <name evidence="8" type="ORF">MIND_00827300</name>
</gene>
<dbReference type="RefSeq" id="XP_037218185.1">
    <property type="nucleotide sequence ID" value="XM_037364943.1"/>
</dbReference>
<feature type="transmembrane region" description="Helical" evidence="7">
    <location>
        <begin position="204"/>
        <end position="225"/>
    </location>
</feature>
<dbReference type="PANTHER" id="PTHR20855:SF52">
    <property type="entry name" value="ADIPONECTIN RECEPTOR PROTEIN"/>
    <property type="match status" value="1"/>
</dbReference>
<feature type="transmembrane region" description="Helical" evidence="7">
    <location>
        <begin position="144"/>
        <end position="162"/>
    </location>
</feature>
<dbReference type="OrthoDB" id="529367at2759"/>
<feature type="binding site" evidence="6">
    <location>
        <position position="279"/>
    </location>
    <ligand>
        <name>Zn(2+)</name>
        <dbReference type="ChEBI" id="CHEBI:29105"/>
    </ligand>
</feature>
<evidence type="ECO:0000313" key="9">
    <source>
        <dbReference type="Proteomes" id="UP000636479"/>
    </source>
</evidence>
<evidence type="ECO:0000313" key="8">
    <source>
        <dbReference type="EMBL" id="KAF7298797.1"/>
    </source>
</evidence>
<keyword evidence="3 7" id="KW-0812">Transmembrane</keyword>
<feature type="binding site" evidence="6">
    <location>
        <position position="129"/>
    </location>
    <ligand>
        <name>Zn(2+)</name>
        <dbReference type="ChEBI" id="CHEBI:29105"/>
    </ligand>
</feature>
<dbReference type="GO" id="GO:0038023">
    <property type="term" value="F:signaling receptor activity"/>
    <property type="evidence" value="ECO:0007669"/>
    <property type="project" value="TreeGrafter"/>
</dbReference>
<evidence type="ECO:0000256" key="1">
    <source>
        <dbReference type="ARBA" id="ARBA00004141"/>
    </source>
</evidence>
<keyword evidence="6" id="KW-0479">Metal-binding</keyword>
<keyword evidence="5 7" id="KW-0472">Membrane</keyword>
<keyword evidence="9" id="KW-1185">Reference proteome</keyword>
<keyword evidence="6" id="KW-0862">Zinc</keyword>
<keyword evidence="4 7" id="KW-1133">Transmembrane helix</keyword>
<accession>A0A8H6SI62</accession>
<evidence type="ECO:0000256" key="3">
    <source>
        <dbReference type="ARBA" id="ARBA00022692"/>
    </source>
</evidence>
<dbReference type="Proteomes" id="UP000636479">
    <property type="component" value="Unassembled WGS sequence"/>
</dbReference>
<comment type="similarity">
    <text evidence="2">Belongs to the ADIPOR family.</text>
</comment>
<comment type="subcellular location">
    <subcellularLocation>
        <location evidence="1">Membrane</location>
        <topology evidence="1">Multi-pass membrane protein</topology>
    </subcellularLocation>
</comment>
<evidence type="ECO:0000256" key="7">
    <source>
        <dbReference type="SAM" id="Phobius"/>
    </source>
</evidence>
<dbReference type="GeneID" id="59347459"/>